<feature type="domain" description="F5/8 type C" evidence="1">
    <location>
        <begin position="213"/>
        <end position="318"/>
    </location>
</feature>
<dbReference type="InterPro" id="IPR000421">
    <property type="entry name" value="FA58C"/>
</dbReference>
<dbReference type="Pfam" id="PF05345">
    <property type="entry name" value="He_PIG"/>
    <property type="match status" value="1"/>
</dbReference>
<gene>
    <name evidence="2" type="ORF">HELGO_WM144</name>
</gene>
<protein>
    <recommendedName>
        <fullName evidence="1">F5/8 type C domain-containing protein</fullName>
    </recommendedName>
</protein>
<proteinExistence type="predicted"/>
<sequence>MPQIKHYLLHYLLFLTLGFSTPIRASSVYQTIVDTLVKQSNLSPITGQELNTLDGIDNALNIDYTIPLQSATYVDRTQPTIQEIQSVIDHTTAAILIPIYGILLSENPVAPTITGTPKTVTNVYNTYQFLPKAHDANNDTLTYSIQNKPSWAEFNSTTGLLQGIPSTTDEGNHPNIIISVTDGQKSVSLDAFAIKVGVALDIAHMYGKATQGTDSSYQYYAPASNTIDNNDSTNNHTSGGADGTNWLQIELPSPTKVFKIVLQNRSHSSRLTDAKIYLLDAPYTGTIDESKLIKTLTATNNEQIINIEQGMSGTYLLVKGEVRSQDDRHIHLKKLEVYGTVPKEPVIITTNQAITIDKWHNKVEPIFYVHAIDCQDDTLSYTLSGAVPFVINNKGEIRVNHTLDDASYTFNIIISDGINDVNQSLTVSIVENAIVNKIYRTNDNQPALSGLLPNIYNDGDRLSVDINGINYEVFSDGNAHWVLADDTITPALETGEYNLTLNVNESSIVYENYFEVYGERLQSTQHTVGMSSISDVPVTVNTSLFTPLVKDERVRGTDIRLYVENGVTKLENKSYRTLASLLAKYEDESNNTIFVKLNFSEHIKPYTDNNLSTFLHDTKMSIVNTANLFNGEFSFGGADCYTPTNENTKYCTPTTVNDTIYSDTAVQDDEYSEQQLYSIALSTYNHYFNSIDGLSAMKAWVYKENYKGMDFSSTYQGIDSYIGDEDKNAYLYRHFYNFTMPEHHVNMRSMRYKYAAQGMASVTSVLPLLGYKTSSGWASLWEGTIDLDGSSDYEYILHEIGHAYSYSHSSGMTYGWPHAFRKVIATLYNVKESPVFHVPKYVFSKKRKANNQIQFSLHKTTDALENEVTFEILSSAPLVHNDFVIQKSVDDKENQLTLSSDETLITRLFLRLYANDSQEVMSDILTPAHMTQTELVEDHESNKSYHVISHNHWNKTSQVMGTNLQPNEATEVCSAWFGHNASIAYETDAEKINSDFRTMIDNANWLNSKKLLGRIDAWWKYYAYDYSDDGYTKSWLTYNEPITDDTLGILCVKPKE</sequence>
<evidence type="ECO:0000313" key="2">
    <source>
        <dbReference type="EMBL" id="CAA6811159.1"/>
    </source>
</evidence>
<dbReference type="InterPro" id="IPR015919">
    <property type="entry name" value="Cadherin-like_sf"/>
</dbReference>
<dbReference type="EMBL" id="CACVAS010000058">
    <property type="protein sequence ID" value="CAA6811159.1"/>
    <property type="molecule type" value="Genomic_DNA"/>
</dbReference>
<dbReference type="SUPFAM" id="SSF49313">
    <property type="entry name" value="Cadherin-like"/>
    <property type="match status" value="1"/>
</dbReference>
<dbReference type="GO" id="GO:0005509">
    <property type="term" value="F:calcium ion binding"/>
    <property type="evidence" value="ECO:0007669"/>
    <property type="project" value="InterPro"/>
</dbReference>
<evidence type="ECO:0000259" key="1">
    <source>
        <dbReference type="Pfam" id="PF00754"/>
    </source>
</evidence>
<reference evidence="2" key="1">
    <citation type="submission" date="2020-01" db="EMBL/GenBank/DDBJ databases">
        <authorList>
            <person name="Meier V. D."/>
            <person name="Meier V D."/>
        </authorList>
    </citation>
    <scope>NUCLEOTIDE SEQUENCE</scope>
    <source>
        <strain evidence="2">HLG_WM_MAG_01</strain>
    </source>
</reference>
<dbReference type="InterPro" id="IPR008979">
    <property type="entry name" value="Galactose-bd-like_sf"/>
</dbReference>
<dbReference type="GO" id="GO:0016020">
    <property type="term" value="C:membrane"/>
    <property type="evidence" value="ECO:0007669"/>
    <property type="project" value="InterPro"/>
</dbReference>
<organism evidence="2">
    <name type="scientific">uncultured Sulfurovum sp</name>
    <dbReference type="NCBI Taxonomy" id="269237"/>
    <lineage>
        <taxon>Bacteria</taxon>
        <taxon>Pseudomonadati</taxon>
        <taxon>Campylobacterota</taxon>
        <taxon>Epsilonproteobacteria</taxon>
        <taxon>Campylobacterales</taxon>
        <taxon>Sulfurovaceae</taxon>
        <taxon>Sulfurovum</taxon>
        <taxon>environmental samples</taxon>
    </lineage>
</organism>
<dbReference type="Gene3D" id="2.60.40.10">
    <property type="entry name" value="Immunoglobulins"/>
    <property type="match status" value="1"/>
</dbReference>
<name>A0A6S6SRK8_9BACT</name>
<dbReference type="SUPFAM" id="SSF49785">
    <property type="entry name" value="Galactose-binding domain-like"/>
    <property type="match status" value="1"/>
</dbReference>
<accession>A0A6S6SRK8</accession>
<dbReference type="Pfam" id="PF00754">
    <property type="entry name" value="F5_F8_type_C"/>
    <property type="match status" value="1"/>
</dbReference>
<dbReference type="AlphaFoldDB" id="A0A6S6SRK8"/>
<dbReference type="Gene3D" id="2.60.40.60">
    <property type="entry name" value="Cadherins"/>
    <property type="match status" value="1"/>
</dbReference>
<dbReference type="Gene3D" id="2.60.120.260">
    <property type="entry name" value="Galactose-binding domain-like"/>
    <property type="match status" value="1"/>
</dbReference>
<dbReference type="InterPro" id="IPR013783">
    <property type="entry name" value="Ig-like_fold"/>
</dbReference>